<dbReference type="InterPro" id="IPR050983">
    <property type="entry name" value="GST_Omega/HSP26"/>
</dbReference>
<evidence type="ECO:0000259" key="2">
    <source>
        <dbReference type="PROSITE" id="PS50405"/>
    </source>
</evidence>
<evidence type="ECO:0000259" key="1">
    <source>
        <dbReference type="PROSITE" id="PS50404"/>
    </source>
</evidence>
<dbReference type="InterPro" id="IPR036249">
    <property type="entry name" value="Thioredoxin-like_sf"/>
</dbReference>
<dbReference type="PANTHER" id="PTHR43968">
    <property type="match status" value="1"/>
</dbReference>
<reference evidence="3" key="1">
    <citation type="submission" date="2022-01" db="EMBL/GenBank/DDBJ databases">
        <title>Comparative genomics reveals a dynamic genome evolution in the ectomycorrhizal milk-cap (Lactarius) mushrooms.</title>
        <authorList>
            <consortium name="DOE Joint Genome Institute"/>
            <person name="Lebreton A."/>
            <person name="Tang N."/>
            <person name="Kuo A."/>
            <person name="LaButti K."/>
            <person name="Drula E."/>
            <person name="Barry K."/>
            <person name="Clum A."/>
            <person name="Lipzen A."/>
            <person name="Mousain D."/>
            <person name="Ng V."/>
            <person name="Wang R."/>
            <person name="Wang X."/>
            <person name="Dai Y."/>
            <person name="Henrissat B."/>
            <person name="Grigoriev I.V."/>
            <person name="Guerin-Laguette A."/>
            <person name="Yu F."/>
            <person name="Martin F.M."/>
        </authorList>
    </citation>
    <scope>NUCLEOTIDE SEQUENCE</scope>
    <source>
        <strain evidence="3">QP</strain>
    </source>
</reference>
<feature type="domain" description="GST N-terminal" evidence="1">
    <location>
        <begin position="24"/>
        <end position="115"/>
    </location>
</feature>
<feature type="domain" description="GST C-terminal" evidence="2">
    <location>
        <begin position="120"/>
        <end position="253"/>
    </location>
</feature>
<dbReference type="CDD" id="cd00570">
    <property type="entry name" value="GST_N_family"/>
    <property type="match status" value="1"/>
</dbReference>
<dbReference type="Gene3D" id="3.40.30.10">
    <property type="entry name" value="Glutaredoxin"/>
    <property type="match status" value="1"/>
</dbReference>
<name>A0AAD4LGC5_9AGAM</name>
<proteinExistence type="predicted"/>
<dbReference type="InterPro" id="IPR036282">
    <property type="entry name" value="Glutathione-S-Trfase_C_sf"/>
</dbReference>
<gene>
    <name evidence="3" type="ORF">EDB92DRAFT_685769</name>
</gene>
<dbReference type="SUPFAM" id="SSF52833">
    <property type="entry name" value="Thioredoxin-like"/>
    <property type="match status" value="1"/>
</dbReference>
<dbReference type="SUPFAM" id="SSF47616">
    <property type="entry name" value="GST C-terminal domain-like"/>
    <property type="match status" value="1"/>
</dbReference>
<dbReference type="AlphaFoldDB" id="A0AAD4LGC5"/>
<dbReference type="EMBL" id="JAKELL010000027">
    <property type="protein sequence ID" value="KAH8991244.1"/>
    <property type="molecule type" value="Genomic_DNA"/>
</dbReference>
<evidence type="ECO:0000313" key="4">
    <source>
        <dbReference type="Proteomes" id="UP001201163"/>
    </source>
</evidence>
<dbReference type="Pfam" id="PF13417">
    <property type="entry name" value="GST_N_3"/>
    <property type="match status" value="1"/>
</dbReference>
<dbReference type="InterPro" id="IPR040079">
    <property type="entry name" value="Glutathione_S-Trfase"/>
</dbReference>
<dbReference type="Gene3D" id="1.20.1050.10">
    <property type="match status" value="1"/>
</dbReference>
<dbReference type="InterPro" id="IPR004045">
    <property type="entry name" value="Glutathione_S-Trfase_N"/>
</dbReference>
<evidence type="ECO:0000313" key="3">
    <source>
        <dbReference type="EMBL" id="KAH8991244.1"/>
    </source>
</evidence>
<dbReference type="SFLD" id="SFLDG00358">
    <property type="entry name" value="Main_(cytGST)"/>
    <property type="match status" value="1"/>
</dbReference>
<protein>
    <submittedName>
        <fullName evidence="3">Glutathione S-transferase</fullName>
    </submittedName>
</protein>
<comment type="caution">
    <text evidence="3">The sequence shown here is derived from an EMBL/GenBank/DDBJ whole genome shotgun (WGS) entry which is preliminary data.</text>
</comment>
<keyword evidence="4" id="KW-1185">Reference proteome</keyword>
<dbReference type="Pfam" id="PF13410">
    <property type="entry name" value="GST_C_2"/>
    <property type="match status" value="1"/>
</dbReference>
<dbReference type="PROSITE" id="PS50404">
    <property type="entry name" value="GST_NTER"/>
    <property type="match status" value="1"/>
</dbReference>
<accession>A0AAD4LGC5</accession>
<dbReference type="Proteomes" id="UP001201163">
    <property type="component" value="Unassembled WGS sequence"/>
</dbReference>
<dbReference type="PROSITE" id="PS50405">
    <property type="entry name" value="GST_CTER"/>
    <property type="match status" value="1"/>
</dbReference>
<dbReference type="InterPro" id="IPR010987">
    <property type="entry name" value="Glutathione-S-Trfase_C-like"/>
</dbReference>
<dbReference type="PANTHER" id="PTHR43968:SF6">
    <property type="entry name" value="GLUTATHIONE S-TRANSFERASE OMEGA"/>
    <property type="match status" value="1"/>
</dbReference>
<sequence length="269" mass="29902">MGRNLPTALQNSSLPVYAHIMATPDIIFYTAKASPYAERVDIAFQEAKADVTRYSIDLANKPEWYAPRVNPASKVPALVYGSPKSDPENPSPESAKIAESLIVLEFIADLYSDSGLLPKDPVERARVRFFIDAVSTKVSPLFFAFLVRSESPDAFIAAVAEIQELLPPAAQFAVGDHFTIADAAIAPFLGRWDVLFRNDIGRFAEGTGLRVHKEMFQTERFARLQKYYANISSRDSFKNSFDPVYLVEMAKKYVANSEGKVVAGRIHVF</sequence>
<dbReference type="GO" id="GO:0005737">
    <property type="term" value="C:cytoplasm"/>
    <property type="evidence" value="ECO:0007669"/>
    <property type="project" value="TreeGrafter"/>
</dbReference>
<organism evidence="3 4">
    <name type="scientific">Lactarius akahatsu</name>
    <dbReference type="NCBI Taxonomy" id="416441"/>
    <lineage>
        <taxon>Eukaryota</taxon>
        <taxon>Fungi</taxon>
        <taxon>Dikarya</taxon>
        <taxon>Basidiomycota</taxon>
        <taxon>Agaricomycotina</taxon>
        <taxon>Agaricomycetes</taxon>
        <taxon>Russulales</taxon>
        <taxon>Russulaceae</taxon>
        <taxon>Lactarius</taxon>
    </lineage>
</organism>
<dbReference type="CDD" id="cd00299">
    <property type="entry name" value="GST_C_family"/>
    <property type="match status" value="1"/>
</dbReference>
<dbReference type="SFLD" id="SFLDS00019">
    <property type="entry name" value="Glutathione_Transferase_(cytos"/>
    <property type="match status" value="1"/>
</dbReference>